<name>A0AAQ2EPI8_PSEO7</name>
<accession>A0AAQ2EPI8</accession>
<dbReference type="SUPFAM" id="SSF53300">
    <property type="entry name" value="vWA-like"/>
    <property type="match status" value="1"/>
</dbReference>
<gene>
    <name evidence="1" type="ORF">CWB74_22905</name>
</gene>
<protein>
    <recommendedName>
        <fullName evidence="3">VWA domain-containing protein</fullName>
    </recommendedName>
</protein>
<evidence type="ECO:0000313" key="2">
    <source>
        <dbReference type="Proteomes" id="UP000305423"/>
    </source>
</evidence>
<comment type="caution">
    <text evidence="1">The sequence shown here is derived from an EMBL/GenBank/DDBJ whole genome shotgun (WGS) entry which is preliminary data.</text>
</comment>
<dbReference type="EMBL" id="PNEL01000097">
    <property type="protein sequence ID" value="TMN72301.1"/>
    <property type="molecule type" value="Genomic_DNA"/>
</dbReference>
<organism evidence="1 2">
    <name type="scientific">Pseudoalteromonas piscicida</name>
    <dbReference type="NCBI Taxonomy" id="43662"/>
    <lineage>
        <taxon>Bacteria</taxon>
        <taxon>Pseudomonadati</taxon>
        <taxon>Pseudomonadota</taxon>
        <taxon>Gammaproteobacteria</taxon>
        <taxon>Alteromonadales</taxon>
        <taxon>Pseudoalteromonadaceae</taxon>
        <taxon>Pseudoalteromonas</taxon>
    </lineage>
</organism>
<evidence type="ECO:0000313" key="1">
    <source>
        <dbReference type="EMBL" id="TMN72301.1"/>
    </source>
</evidence>
<dbReference type="RefSeq" id="WP_045964471.1">
    <property type="nucleotide sequence ID" value="NZ_JXXW01000034.1"/>
</dbReference>
<dbReference type="Proteomes" id="UP000305423">
    <property type="component" value="Unassembled WGS sequence"/>
</dbReference>
<reference evidence="2" key="2">
    <citation type="submission" date="2019-06" db="EMBL/GenBank/DDBJ databases">
        <title>Co-occurence of chitin degradation, pigmentation and bioactivity in marine Pseudoalteromonas.</title>
        <authorList>
            <person name="Sonnenschein E.C."/>
            <person name="Bech P.K."/>
        </authorList>
    </citation>
    <scope>NUCLEOTIDE SEQUENCE [LARGE SCALE GENOMIC DNA]</scope>
    <source>
        <strain evidence="2">S1607</strain>
    </source>
</reference>
<evidence type="ECO:0008006" key="3">
    <source>
        <dbReference type="Google" id="ProtNLM"/>
    </source>
</evidence>
<dbReference type="InterPro" id="IPR036465">
    <property type="entry name" value="vWFA_dom_sf"/>
</dbReference>
<reference evidence="1 2" key="1">
    <citation type="submission" date="2017-12" db="EMBL/GenBank/DDBJ databases">
        <authorList>
            <person name="Paulsen S."/>
            <person name="Gram L.K."/>
        </authorList>
    </citation>
    <scope>NUCLEOTIDE SEQUENCE [LARGE SCALE GENOMIC DNA]</scope>
    <source>
        <strain evidence="1 2">S1607</strain>
    </source>
</reference>
<sequence>MELEQINNHVSILNVVLDGSGSMSVFGKGPLQINLARFVLQYIEQNAAQISQSIEVNFFLFRDEVKPLENGIDSGQCSISFEGGAESNSLSDFLKVLPSKSKVLLFSDGFCLDDQVSEAANKNAIDFNLVAVGPDSPSLERYTSEYFNVAKSENLPALLQNLLYKSDGKSLPRKISINCEMGKGLSHQTQNDDDDWE</sequence>
<dbReference type="AlphaFoldDB" id="A0AAQ2EPI8"/>
<proteinExistence type="predicted"/>